<proteinExistence type="inferred from homology"/>
<comment type="similarity">
    <text evidence="5 15">Belongs to the class-IV pyridoxal-phosphate-dependent aminotransferase family.</text>
</comment>
<dbReference type="PANTHER" id="PTHR42743">
    <property type="entry name" value="AMINO-ACID AMINOTRANSFERASE"/>
    <property type="match status" value="1"/>
</dbReference>
<keyword evidence="8" id="KW-0289">Folate biosynthesis</keyword>
<comment type="pathway">
    <text evidence="10">Cofactor biosynthesis; tetrahydrofolate biosynthesis; 4-aminobenzoate from chorismate: step 2/2.</text>
</comment>
<comment type="subunit">
    <text evidence="6">Homodimer.</text>
</comment>
<dbReference type="CDD" id="cd00449">
    <property type="entry name" value="PLPDE_IV"/>
    <property type="match status" value="1"/>
</dbReference>
<dbReference type="InterPro" id="IPR017824">
    <property type="entry name" value="Aminodeoxychorismate_lyase_IV"/>
</dbReference>
<dbReference type="Gene3D" id="3.30.470.10">
    <property type="match status" value="1"/>
</dbReference>
<evidence type="ECO:0000256" key="3">
    <source>
        <dbReference type="ARBA" id="ARBA00004931"/>
    </source>
</evidence>
<evidence type="ECO:0000256" key="16">
    <source>
        <dbReference type="RuleBase" id="RU004516"/>
    </source>
</evidence>
<comment type="pathway">
    <text evidence="4">Amino-acid biosynthesis; L-leucine biosynthesis; L-leucine from 3-methyl-2-oxobutanoate: step 4/4.</text>
</comment>
<reference evidence="17" key="1">
    <citation type="journal article" date="2021" name="ISME J.">
        <title>Fine-scale metabolic discontinuity in a stratified prokaryote microbiome of a Red Sea deep halocline.</title>
        <authorList>
            <person name="Michoud G."/>
            <person name="Ngugi D.K."/>
            <person name="Barozzi A."/>
            <person name="Merlino G."/>
            <person name="Calleja M.L."/>
            <person name="Delgado-Huertas A."/>
            <person name="Moran X.A.G."/>
            <person name="Daffonchio D."/>
        </authorList>
    </citation>
    <scope>NUCLEOTIDE SEQUENCE</scope>
    <source>
        <strain evidence="17">SuakinDeep_MAG55_1</strain>
    </source>
</reference>
<dbReference type="AlphaFoldDB" id="A0A941W3G0"/>
<comment type="caution">
    <text evidence="17">The sequence shown here is derived from an EMBL/GenBank/DDBJ whole genome shotgun (WGS) entry which is preliminary data.</text>
</comment>
<dbReference type="InterPro" id="IPR036038">
    <property type="entry name" value="Aminotransferase-like"/>
</dbReference>
<protein>
    <submittedName>
        <fullName evidence="17">D-alanine aminotransferase</fullName>
    </submittedName>
</protein>
<name>A0A941W3G0_9BACT</name>
<evidence type="ECO:0000256" key="5">
    <source>
        <dbReference type="ARBA" id="ARBA00009320"/>
    </source>
</evidence>
<evidence type="ECO:0000256" key="11">
    <source>
        <dbReference type="ARBA" id="ARBA00048212"/>
    </source>
</evidence>
<comment type="catalytic activity">
    <reaction evidence="12">
        <text>L-isoleucine + 2-oxoglutarate = (S)-3-methyl-2-oxopentanoate + L-glutamate</text>
        <dbReference type="Rhea" id="RHEA:24801"/>
        <dbReference type="ChEBI" id="CHEBI:16810"/>
        <dbReference type="ChEBI" id="CHEBI:29985"/>
        <dbReference type="ChEBI" id="CHEBI:35146"/>
        <dbReference type="ChEBI" id="CHEBI:58045"/>
        <dbReference type="EC" id="2.6.1.42"/>
    </reaction>
</comment>
<dbReference type="GO" id="GO:0005829">
    <property type="term" value="C:cytosol"/>
    <property type="evidence" value="ECO:0007669"/>
    <property type="project" value="TreeGrafter"/>
</dbReference>
<dbReference type="Pfam" id="PF01063">
    <property type="entry name" value="Aminotran_4"/>
    <property type="match status" value="1"/>
</dbReference>
<dbReference type="InterPro" id="IPR018300">
    <property type="entry name" value="Aminotrans_IV_CS"/>
</dbReference>
<dbReference type="GO" id="GO:0046656">
    <property type="term" value="P:folic acid biosynthetic process"/>
    <property type="evidence" value="ECO:0007669"/>
    <property type="project" value="UniProtKB-KW"/>
</dbReference>
<comment type="catalytic activity">
    <reaction evidence="11">
        <text>L-valine + 2-oxoglutarate = 3-methyl-2-oxobutanoate + L-glutamate</text>
        <dbReference type="Rhea" id="RHEA:24813"/>
        <dbReference type="ChEBI" id="CHEBI:11851"/>
        <dbReference type="ChEBI" id="CHEBI:16810"/>
        <dbReference type="ChEBI" id="CHEBI:29985"/>
        <dbReference type="ChEBI" id="CHEBI:57762"/>
        <dbReference type="EC" id="2.6.1.42"/>
    </reaction>
</comment>
<dbReference type="FunFam" id="3.20.10.10:FF:000002">
    <property type="entry name" value="D-alanine aminotransferase"/>
    <property type="match status" value="1"/>
</dbReference>
<comment type="pathway">
    <text evidence="3">Amino-acid biosynthesis; L-valine biosynthesis; L-valine from pyruvate: step 4/4.</text>
</comment>
<evidence type="ECO:0000256" key="10">
    <source>
        <dbReference type="ARBA" id="ARBA00035633"/>
    </source>
</evidence>
<evidence type="ECO:0000256" key="12">
    <source>
        <dbReference type="ARBA" id="ARBA00048798"/>
    </source>
</evidence>
<evidence type="ECO:0000256" key="8">
    <source>
        <dbReference type="ARBA" id="ARBA00022909"/>
    </source>
</evidence>
<evidence type="ECO:0000256" key="7">
    <source>
        <dbReference type="ARBA" id="ARBA00022898"/>
    </source>
</evidence>
<evidence type="ECO:0000256" key="1">
    <source>
        <dbReference type="ARBA" id="ARBA00001933"/>
    </source>
</evidence>
<dbReference type="NCBIfam" id="TIGR03461">
    <property type="entry name" value="pabC_Proteo"/>
    <property type="match status" value="1"/>
</dbReference>
<comment type="pathway">
    <text evidence="2">Amino-acid biosynthesis; L-isoleucine biosynthesis; L-isoleucine from 2-oxobutanoate: step 4/4.</text>
</comment>
<evidence type="ECO:0000256" key="13">
    <source>
        <dbReference type="ARBA" id="ARBA00049229"/>
    </source>
</evidence>
<keyword evidence="9" id="KW-0456">Lyase</keyword>
<evidence type="ECO:0000256" key="4">
    <source>
        <dbReference type="ARBA" id="ARBA00005072"/>
    </source>
</evidence>
<evidence type="ECO:0000313" key="17">
    <source>
        <dbReference type="EMBL" id="MBS1258201.1"/>
    </source>
</evidence>
<dbReference type="GO" id="GO:0004084">
    <property type="term" value="F:branched-chain-amino-acid transaminase activity"/>
    <property type="evidence" value="ECO:0007669"/>
    <property type="project" value="UniProtKB-EC"/>
</dbReference>
<keyword evidence="17" id="KW-0808">Transferase</keyword>
<evidence type="ECO:0000256" key="14">
    <source>
        <dbReference type="ARBA" id="ARBA00049529"/>
    </source>
</evidence>
<dbReference type="EMBL" id="JAANXD010000052">
    <property type="protein sequence ID" value="MBS1258201.1"/>
    <property type="molecule type" value="Genomic_DNA"/>
</dbReference>
<dbReference type="PANTHER" id="PTHR42743:SF11">
    <property type="entry name" value="AMINODEOXYCHORISMATE LYASE"/>
    <property type="match status" value="1"/>
</dbReference>
<comment type="catalytic activity">
    <reaction evidence="13">
        <text>L-leucine + 2-oxoglutarate = 4-methyl-2-oxopentanoate + L-glutamate</text>
        <dbReference type="Rhea" id="RHEA:18321"/>
        <dbReference type="ChEBI" id="CHEBI:16810"/>
        <dbReference type="ChEBI" id="CHEBI:17865"/>
        <dbReference type="ChEBI" id="CHEBI:29985"/>
        <dbReference type="ChEBI" id="CHEBI:57427"/>
        <dbReference type="EC" id="2.6.1.42"/>
    </reaction>
</comment>
<dbReference type="SUPFAM" id="SSF56752">
    <property type="entry name" value="D-aminoacid aminotransferase-like PLP-dependent enzymes"/>
    <property type="match status" value="1"/>
</dbReference>
<dbReference type="GO" id="GO:0008652">
    <property type="term" value="P:amino acid biosynthetic process"/>
    <property type="evidence" value="ECO:0007669"/>
    <property type="project" value="UniProtKB-ARBA"/>
</dbReference>
<dbReference type="InterPro" id="IPR050571">
    <property type="entry name" value="Class-IV_PLP-Dep_Aminotrnsfr"/>
</dbReference>
<evidence type="ECO:0000313" key="18">
    <source>
        <dbReference type="Proteomes" id="UP000722750"/>
    </source>
</evidence>
<dbReference type="Proteomes" id="UP000722750">
    <property type="component" value="Unassembled WGS sequence"/>
</dbReference>
<evidence type="ECO:0000256" key="2">
    <source>
        <dbReference type="ARBA" id="ARBA00004824"/>
    </source>
</evidence>
<evidence type="ECO:0000256" key="15">
    <source>
        <dbReference type="RuleBase" id="RU004106"/>
    </source>
</evidence>
<dbReference type="GO" id="GO:0030170">
    <property type="term" value="F:pyridoxal phosphate binding"/>
    <property type="evidence" value="ECO:0007669"/>
    <property type="project" value="InterPro"/>
</dbReference>
<dbReference type="PROSITE" id="PS00770">
    <property type="entry name" value="AA_TRANSFER_CLASS_4"/>
    <property type="match status" value="1"/>
</dbReference>
<comment type="cofactor">
    <cofactor evidence="1 16">
        <name>pyridoxal 5'-phosphate</name>
        <dbReference type="ChEBI" id="CHEBI:597326"/>
    </cofactor>
</comment>
<dbReference type="InterPro" id="IPR043132">
    <property type="entry name" value="BCAT-like_C"/>
</dbReference>
<gene>
    <name evidence="17" type="ORF">MAG551_01254</name>
</gene>
<evidence type="ECO:0000256" key="6">
    <source>
        <dbReference type="ARBA" id="ARBA00011738"/>
    </source>
</evidence>
<dbReference type="InterPro" id="IPR043131">
    <property type="entry name" value="BCAT-like_N"/>
</dbReference>
<comment type="catalytic activity">
    <reaction evidence="14">
        <text>4-amino-4-deoxychorismate = 4-aminobenzoate + pyruvate + H(+)</text>
        <dbReference type="Rhea" id="RHEA:16201"/>
        <dbReference type="ChEBI" id="CHEBI:15361"/>
        <dbReference type="ChEBI" id="CHEBI:15378"/>
        <dbReference type="ChEBI" id="CHEBI:17836"/>
        <dbReference type="ChEBI" id="CHEBI:58406"/>
        <dbReference type="EC" id="4.1.3.38"/>
    </reaction>
</comment>
<dbReference type="InterPro" id="IPR001544">
    <property type="entry name" value="Aminotrans_IV"/>
</dbReference>
<dbReference type="Gene3D" id="3.20.10.10">
    <property type="entry name" value="D-amino Acid Aminotransferase, subunit A, domain 2"/>
    <property type="match status" value="1"/>
</dbReference>
<keyword evidence="17" id="KW-0032">Aminotransferase</keyword>
<evidence type="ECO:0000256" key="9">
    <source>
        <dbReference type="ARBA" id="ARBA00023239"/>
    </source>
</evidence>
<accession>A0A941W3G0</accession>
<organism evidence="17 18">
    <name type="scientific">Candidatus Scalindua arabica</name>
    <dbReference type="NCBI Taxonomy" id="1127984"/>
    <lineage>
        <taxon>Bacteria</taxon>
        <taxon>Pseudomonadati</taxon>
        <taxon>Planctomycetota</taxon>
        <taxon>Candidatus Brocadiia</taxon>
        <taxon>Candidatus Brocadiales</taxon>
        <taxon>Candidatus Scalinduaceae</taxon>
        <taxon>Candidatus Scalindua</taxon>
    </lineage>
</organism>
<sequence length="288" mass="31726">MFISLNGKIIPDTDGSISTGDRGFLYGDAIFETLRTYNGKPFKLAEHLERMCCSAERLKIIPAYTNAEISESITKLLEKNSVQDAYVRITLSRGEGGSALQIGDNLKSTMLIQAKSLTPYDEKLYNKGMSLIVSRHRRSTTSPIYSHKTTNLLTSILLKEEAKGKSAHDSIVLNTDGYVAECIVSNIFMVTDESIATPSLDTNILPGITRSTVLDICQNSGIPATEECFNIETLIKAEEVFITNSLMEIMPVSKIEDNKIGTEVPGEITRQLMSAYKNLIKESGNGRI</sequence>
<dbReference type="GO" id="GO:0008696">
    <property type="term" value="F:4-amino-4-deoxychorismate lyase activity"/>
    <property type="evidence" value="ECO:0007669"/>
    <property type="project" value="UniProtKB-EC"/>
</dbReference>
<keyword evidence="7 16" id="KW-0663">Pyridoxal phosphate</keyword>